<dbReference type="InterPro" id="IPR006073">
    <property type="entry name" value="GTP-bd"/>
</dbReference>
<dbReference type="AlphaFoldDB" id="A0A2M7BRM9"/>
<evidence type="ECO:0000259" key="9">
    <source>
        <dbReference type="PROSITE" id="PS51883"/>
    </source>
</evidence>
<keyword evidence="4" id="KW-0378">Hydrolase</keyword>
<keyword evidence="6" id="KW-0342">GTP-binding</keyword>
<comment type="similarity">
    <text evidence="1">Belongs to the TRAFAC class OBG-HflX-like GTPase superfamily. OBG GTPase family.</text>
</comment>
<keyword evidence="2" id="KW-0963">Cytoplasm</keyword>
<proteinExistence type="inferred from homology"/>
<keyword evidence="5" id="KW-0460">Magnesium</keyword>
<evidence type="ECO:0000256" key="2">
    <source>
        <dbReference type="ARBA" id="ARBA00022490"/>
    </source>
</evidence>
<evidence type="ECO:0000313" key="11">
    <source>
        <dbReference type="Proteomes" id="UP000230119"/>
    </source>
</evidence>
<dbReference type="InterPro" id="IPR045086">
    <property type="entry name" value="OBG_GTPase"/>
</dbReference>
<dbReference type="PIRSF" id="PIRSF002401">
    <property type="entry name" value="GTP_bd_Obg/CgtA"/>
    <property type="match status" value="1"/>
</dbReference>
<evidence type="ECO:0000259" key="8">
    <source>
        <dbReference type="PROSITE" id="PS51710"/>
    </source>
</evidence>
<evidence type="ECO:0000256" key="5">
    <source>
        <dbReference type="ARBA" id="ARBA00022842"/>
    </source>
</evidence>
<dbReference type="PROSITE" id="PS00905">
    <property type="entry name" value="GTP1_OBG"/>
    <property type="match status" value="1"/>
</dbReference>
<evidence type="ECO:0000313" key="10">
    <source>
        <dbReference type="EMBL" id="PIV08097.1"/>
    </source>
</evidence>
<sequence length="320" mass="34447">MLIDEVYINVKAGKGGAGRVAFFPMKSGPCGGDGGDGGSVIVRGKKEIKNLNSLGQKKAFIAEDGGIGENFNKMGHRGADAIINVPLNTEVVNTMLKTKIVITEPDRDYFICRGGKGGRGNDKFKSATNQTPKHADPGMPGESAHFKIILKLIADAGFIGLPNAGKSSLLNEITNARVATAPYPFTTLEPNLGAFENYVIADVPGLIEGASKGKGLGSRFLKHIEKVKVLYHCISCENEKPEETYATIRTELAQSNPMLVEKKEIVLLTKLDLLEPKKRATVIKSLEKKLKLPVIGVSIHDLDSIEGLKKSIRENVTAVL</sequence>
<dbReference type="NCBIfam" id="NF008956">
    <property type="entry name" value="PRK12299.1"/>
    <property type="match status" value="1"/>
</dbReference>
<dbReference type="Proteomes" id="UP000230119">
    <property type="component" value="Unassembled WGS sequence"/>
</dbReference>
<dbReference type="GO" id="GO:0005525">
    <property type="term" value="F:GTP binding"/>
    <property type="evidence" value="ECO:0007669"/>
    <property type="project" value="UniProtKB-KW"/>
</dbReference>
<dbReference type="SUPFAM" id="SSF82051">
    <property type="entry name" value="Obg GTP-binding protein N-terminal domain"/>
    <property type="match status" value="1"/>
</dbReference>
<evidence type="ECO:0000256" key="4">
    <source>
        <dbReference type="ARBA" id="ARBA00022801"/>
    </source>
</evidence>
<dbReference type="InterPro" id="IPR031167">
    <property type="entry name" value="G_OBG"/>
</dbReference>
<feature type="domain" description="Obg" evidence="9">
    <location>
        <begin position="1"/>
        <end position="153"/>
    </location>
</feature>
<dbReference type="Pfam" id="PF01018">
    <property type="entry name" value="GTP1_OBG"/>
    <property type="match status" value="1"/>
</dbReference>
<dbReference type="NCBIfam" id="TIGR02729">
    <property type="entry name" value="Obg_CgtA"/>
    <property type="match status" value="1"/>
</dbReference>
<dbReference type="PRINTS" id="PR00326">
    <property type="entry name" value="GTP1OBG"/>
</dbReference>
<dbReference type="PROSITE" id="PS51883">
    <property type="entry name" value="OBG"/>
    <property type="match status" value="1"/>
</dbReference>
<evidence type="ECO:0000256" key="6">
    <source>
        <dbReference type="ARBA" id="ARBA00023134"/>
    </source>
</evidence>
<gene>
    <name evidence="10" type="ORF">COS52_04530</name>
</gene>
<evidence type="ECO:0000256" key="3">
    <source>
        <dbReference type="ARBA" id="ARBA00022741"/>
    </source>
</evidence>
<dbReference type="CDD" id="cd01898">
    <property type="entry name" value="Obg"/>
    <property type="match status" value="1"/>
</dbReference>
<reference evidence="11" key="1">
    <citation type="submission" date="2017-09" db="EMBL/GenBank/DDBJ databases">
        <title>Depth-based differentiation of microbial function through sediment-hosted aquifers and enrichment of novel symbionts in the deep terrestrial subsurface.</title>
        <authorList>
            <person name="Probst A.J."/>
            <person name="Ladd B."/>
            <person name="Jarett J.K."/>
            <person name="Geller-Mcgrath D.E."/>
            <person name="Sieber C.M.K."/>
            <person name="Emerson J.B."/>
            <person name="Anantharaman K."/>
            <person name="Thomas B.C."/>
            <person name="Malmstrom R."/>
            <person name="Stieglmeier M."/>
            <person name="Klingl A."/>
            <person name="Woyke T."/>
            <person name="Ryan C.M."/>
            <person name="Banfield J.F."/>
        </authorList>
    </citation>
    <scope>NUCLEOTIDE SEQUENCE [LARGE SCALE GENOMIC DNA]</scope>
</reference>
<dbReference type="InterPro" id="IPR006169">
    <property type="entry name" value="GTP1_OBG_dom"/>
</dbReference>
<dbReference type="FunFam" id="2.70.210.12:FF:000001">
    <property type="entry name" value="GTPase Obg"/>
    <property type="match status" value="1"/>
</dbReference>
<name>A0A2M7BRM9_9BACT</name>
<keyword evidence="3" id="KW-0547">Nucleotide-binding</keyword>
<dbReference type="GO" id="GO:0003924">
    <property type="term" value="F:GTPase activity"/>
    <property type="evidence" value="ECO:0007669"/>
    <property type="project" value="InterPro"/>
</dbReference>
<evidence type="ECO:0000256" key="1">
    <source>
        <dbReference type="ARBA" id="ARBA00007699"/>
    </source>
</evidence>
<dbReference type="Pfam" id="PF01926">
    <property type="entry name" value="MMR_HSR1"/>
    <property type="match status" value="1"/>
</dbReference>
<feature type="region of interest" description="Disordered" evidence="7">
    <location>
        <begin position="121"/>
        <end position="140"/>
    </location>
</feature>
<protein>
    <submittedName>
        <fullName evidence="10">GTPase ObgE</fullName>
    </submittedName>
</protein>
<dbReference type="EMBL" id="PEVA01000187">
    <property type="protein sequence ID" value="PIV08097.1"/>
    <property type="molecule type" value="Genomic_DNA"/>
</dbReference>
<dbReference type="PANTHER" id="PTHR11702">
    <property type="entry name" value="DEVELOPMENTALLY REGULATED GTP-BINDING PROTEIN-RELATED"/>
    <property type="match status" value="1"/>
</dbReference>
<dbReference type="InterPro" id="IPR036726">
    <property type="entry name" value="GTP1_OBG_dom_sf"/>
</dbReference>
<dbReference type="Gene3D" id="2.70.210.12">
    <property type="entry name" value="GTP1/OBG domain"/>
    <property type="match status" value="1"/>
</dbReference>
<dbReference type="SUPFAM" id="SSF52540">
    <property type="entry name" value="P-loop containing nucleoside triphosphate hydrolases"/>
    <property type="match status" value="1"/>
</dbReference>
<dbReference type="PROSITE" id="PS51710">
    <property type="entry name" value="G_OBG"/>
    <property type="match status" value="1"/>
</dbReference>
<organism evidence="10 11">
    <name type="scientific">Candidatus Roizmanbacteria bacterium CG03_land_8_20_14_0_80_39_12</name>
    <dbReference type="NCBI Taxonomy" id="1974847"/>
    <lineage>
        <taxon>Bacteria</taxon>
        <taxon>Candidatus Roizmaniibacteriota</taxon>
    </lineage>
</organism>
<dbReference type="PANTHER" id="PTHR11702:SF31">
    <property type="entry name" value="MITOCHONDRIAL RIBOSOME-ASSOCIATED GTPASE 2"/>
    <property type="match status" value="1"/>
</dbReference>
<dbReference type="GO" id="GO:0042254">
    <property type="term" value="P:ribosome biogenesis"/>
    <property type="evidence" value="ECO:0007669"/>
    <property type="project" value="UniProtKB-UniRule"/>
</dbReference>
<comment type="caution">
    <text evidence="10">The sequence shown here is derived from an EMBL/GenBank/DDBJ whole genome shotgun (WGS) entry which is preliminary data.</text>
</comment>
<dbReference type="InterPro" id="IPR006074">
    <property type="entry name" value="GTP1-OBG_CS"/>
</dbReference>
<accession>A0A2M7BRM9</accession>
<dbReference type="Gene3D" id="3.40.50.300">
    <property type="entry name" value="P-loop containing nucleotide triphosphate hydrolases"/>
    <property type="match status" value="1"/>
</dbReference>
<dbReference type="GO" id="GO:0000287">
    <property type="term" value="F:magnesium ion binding"/>
    <property type="evidence" value="ECO:0007669"/>
    <property type="project" value="InterPro"/>
</dbReference>
<dbReference type="InterPro" id="IPR014100">
    <property type="entry name" value="GTP-bd_Obg/CgtA"/>
</dbReference>
<evidence type="ECO:0000256" key="7">
    <source>
        <dbReference type="SAM" id="MobiDB-lite"/>
    </source>
</evidence>
<dbReference type="InterPro" id="IPR027417">
    <property type="entry name" value="P-loop_NTPase"/>
</dbReference>
<feature type="domain" description="OBG-type G" evidence="8">
    <location>
        <begin position="154"/>
        <end position="317"/>
    </location>
</feature>